<dbReference type="SUPFAM" id="SSF55874">
    <property type="entry name" value="ATPase domain of HSP90 chaperone/DNA topoisomerase II/histidine kinase"/>
    <property type="match status" value="1"/>
</dbReference>
<sequence>MTEPDTDAPVAAVMAYSTADHLPAVRAFAQRQAEQLGLTPERTMSLVIAVSELVTNTLQHTSGGGLVRIWAENDQFACDVVDGGPLRSFGGPMPAADADRGRGLAIVERLCDQVSTVAGAEGTVVRLRFALAAG</sequence>
<comment type="caution">
    <text evidence="3">The sequence shown here is derived from an EMBL/GenBank/DDBJ whole genome shotgun (WGS) entry which is preliminary data.</text>
</comment>
<organism evidence="3 4">
    <name type="scientific">Actinoplanes xinjiangensis</name>
    <dbReference type="NCBI Taxonomy" id="512350"/>
    <lineage>
        <taxon>Bacteria</taxon>
        <taxon>Bacillati</taxon>
        <taxon>Actinomycetota</taxon>
        <taxon>Actinomycetes</taxon>
        <taxon>Micromonosporales</taxon>
        <taxon>Micromonosporaceae</taxon>
        <taxon>Actinoplanes</taxon>
    </lineage>
</organism>
<keyword evidence="4" id="KW-1185">Reference proteome</keyword>
<dbReference type="PANTHER" id="PTHR35526">
    <property type="entry name" value="ANTI-SIGMA-F FACTOR RSBW-RELATED"/>
    <property type="match status" value="1"/>
</dbReference>
<evidence type="ECO:0000256" key="1">
    <source>
        <dbReference type="ARBA" id="ARBA00022527"/>
    </source>
</evidence>
<dbReference type="EMBL" id="QGGR01000013">
    <property type="protein sequence ID" value="PWK43436.1"/>
    <property type="molecule type" value="Genomic_DNA"/>
</dbReference>
<dbReference type="InterPro" id="IPR003594">
    <property type="entry name" value="HATPase_dom"/>
</dbReference>
<dbReference type="OrthoDB" id="3748385at2"/>
<feature type="domain" description="Histidine kinase/HSP90-like ATPase" evidence="2">
    <location>
        <begin position="17"/>
        <end position="129"/>
    </location>
</feature>
<dbReference type="CDD" id="cd16936">
    <property type="entry name" value="HATPase_RsbW-like"/>
    <property type="match status" value="1"/>
</dbReference>
<keyword evidence="1" id="KW-0723">Serine/threonine-protein kinase</keyword>
<dbReference type="Pfam" id="PF13581">
    <property type="entry name" value="HATPase_c_2"/>
    <property type="match status" value="1"/>
</dbReference>
<evidence type="ECO:0000313" key="3">
    <source>
        <dbReference type="EMBL" id="PWK43436.1"/>
    </source>
</evidence>
<dbReference type="InterPro" id="IPR036890">
    <property type="entry name" value="HATPase_C_sf"/>
</dbReference>
<dbReference type="AlphaFoldDB" id="A0A316F844"/>
<keyword evidence="1" id="KW-0418">Kinase</keyword>
<dbReference type="GO" id="GO:0004674">
    <property type="term" value="F:protein serine/threonine kinase activity"/>
    <property type="evidence" value="ECO:0007669"/>
    <property type="project" value="UniProtKB-KW"/>
</dbReference>
<evidence type="ECO:0000259" key="2">
    <source>
        <dbReference type="Pfam" id="PF13581"/>
    </source>
</evidence>
<protein>
    <submittedName>
        <fullName evidence="3">Anti-sigma regulatory factor (Ser/Thr protein kinase)</fullName>
    </submittedName>
</protein>
<dbReference type="PANTHER" id="PTHR35526:SF3">
    <property type="entry name" value="ANTI-SIGMA-F FACTOR RSBW"/>
    <property type="match status" value="1"/>
</dbReference>
<evidence type="ECO:0000313" key="4">
    <source>
        <dbReference type="Proteomes" id="UP000245697"/>
    </source>
</evidence>
<name>A0A316F844_9ACTN</name>
<accession>A0A316F844</accession>
<dbReference type="InterPro" id="IPR050267">
    <property type="entry name" value="Anti-sigma-factor_SerPK"/>
</dbReference>
<gene>
    <name evidence="3" type="ORF">BC793_113118</name>
</gene>
<dbReference type="Proteomes" id="UP000245697">
    <property type="component" value="Unassembled WGS sequence"/>
</dbReference>
<reference evidence="3 4" key="1">
    <citation type="submission" date="2018-05" db="EMBL/GenBank/DDBJ databases">
        <title>Genomic Encyclopedia of Archaeal and Bacterial Type Strains, Phase II (KMG-II): from individual species to whole genera.</title>
        <authorList>
            <person name="Goeker M."/>
        </authorList>
    </citation>
    <scope>NUCLEOTIDE SEQUENCE [LARGE SCALE GENOMIC DNA]</scope>
    <source>
        <strain evidence="3 4">DSM 45184</strain>
    </source>
</reference>
<proteinExistence type="predicted"/>
<keyword evidence="1" id="KW-0808">Transferase</keyword>
<dbReference type="Gene3D" id="3.30.565.10">
    <property type="entry name" value="Histidine kinase-like ATPase, C-terminal domain"/>
    <property type="match status" value="1"/>
</dbReference>
<dbReference type="RefSeq" id="WP_109597200.1">
    <property type="nucleotide sequence ID" value="NZ_BONA01000063.1"/>
</dbReference>